<dbReference type="Proteomes" id="UP000238296">
    <property type="component" value="Unassembled WGS sequence"/>
</dbReference>
<sequence>MSQVPSVRPVWAAKAIVRAVWVAAGESPEWIAARTDALLSELGAAFDIEDWQTPEGRRWEGSPDELTEIVRSHVITGMFGEPEPESGYGFTVSGAGPRVGFHVHVAAGLISPGGRIPGHHLTIDLREMVVGGSTSQTADTVCAAVAQTWEPSVLDLADSPVNRTARRGNWKIGVGYRLWISEEVGAIAELAEGLTSAPLAKGTLVSAPDDWPAERVVAAMTQTLAANGLDEVPH</sequence>
<dbReference type="RefSeq" id="WP_071030312.1">
    <property type="nucleotide sequence ID" value="NZ_MLQM01000307.1"/>
</dbReference>
<evidence type="ECO:0000313" key="3">
    <source>
        <dbReference type="Proteomes" id="UP000179734"/>
    </source>
</evidence>
<dbReference type="EMBL" id="MLQM01000307">
    <property type="protein sequence ID" value="OHU82914.1"/>
    <property type="molecule type" value="Genomic_DNA"/>
</dbReference>
<keyword evidence="3" id="KW-1185">Reference proteome</keyword>
<dbReference type="Proteomes" id="UP000179734">
    <property type="component" value="Unassembled WGS sequence"/>
</dbReference>
<reference evidence="2 4" key="2">
    <citation type="journal article" date="2017" name="Int. J. Syst. Evol. Microbiol.">
        <title>Mycobacterium talmoniae sp. nov., a slowly growing mycobacterium isolated from human respiratory samples.</title>
        <authorList>
            <person name="Davidson R.M."/>
            <person name="DeGroote M.A."/>
            <person name="Marola J.L."/>
            <person name="Buss S."/>
            <person name="Jones V."/>
            <person name="McNeil M.R."/>
            <person name="Freifeld A.G."/>
            <person name="Elaine Epperson L."/>
            <person name="Hasan N.A."/>
            <person name="Jackson M."/>
            <person name="Iwen P.C."/>
            <person name="Salfinger M."/>
            <person name="Strong M."/>
        </authorList>
    </citation>
    <scope>NUCLEOTIDE SEQUENCE [LARGE SCALE GENOMIC DNA]</scope>
    <source>
        <strain evidence="2 4">ATCC BAA-2683</strain>
    </source>
</reference>
<dbReference type="AlphaFoldDB" id="A0A1S1MD09"/>
<gene>
    <name evidence="1" type="ORF">BKN37_26840</name>
    <name evidence="2" type="ORF">C1Y40_05317</name>
</gene>
<comment type="caution">
    <text evidence="1">The sequence shown here is derived from an EMBL/GenBank/DDBJ whole genome shotgun (WGS) entry which is preliminary data.</text>
</comment>
<name>A0A1S1MD09_9MYCO</name>
<reference evidence="2" key="3">
    <citation type="submission" date="2018-01" db="EMBL/GenBank/DDBJ databases">
        <authorList>
            <person name="Gaut B.S."/>
            <person name="Morton B.R."/>
            <person name="Clegg M.T."/>
            <person name="Duvall M.R."/>
        </authorList>
    </citation>
    <scope>NUCLEOTIDE SEQUENCE</scope>
    <source>
        <strain evidence="2">ATCC BAA-2683</strain>
    </source>
</reference>
<proteinExistence type="predicted"/>
<evidence type="ECO:0000313" key="2">
    <source>
        <dbReference type="EMBL" id="PQM44523.1"/>
    </source>
</evidence>
<reference evidence="1 3" key="1">
    <citation type="submission" date="2016-10" db="EMBL/GenBank/DDBJ databases">
        <title>Genome sequence of Mycobacterium talmonii.</title>
        <authorList>
            <person name="Greninger A.L."/>
            <person name="Elliott B."/>
            <person name="Vasireddy S."/>
            <person name="Vasireddy R."/>
        </authorList>
    </citation>
    <scope>NUCLEOTIDE SEQUENCE [LARGE SCALE GENOMIC DNA]</scope>
    <source>
        <strain evidence="1">MO-5499</strain>
        <strain evidence="3">NE-TNMC-100812</strain>
    </source>
</reference>
<dbReference type="EMBL" id="PPEA01000778">
    <property type="protein sequence ID" value="PQM44523.1"/>
    <property type="molecule type" value="Genomic_DNA"/>
</dbReference>
<protein>
    <submittedName>
        <fullName evidence="1">Uncharacterized protein</fullName>
    </submittedName>
</protein>
<organism evidence="1 3">
    <name type="scientific">Mycobacterium talmoniae</name>
    <dbReference type="NCBI Taxonomy" id="1858794"/>
    <lineage>
        <taxon>Bacteria</taxon>
        <taxon>Bacillati</taxon>
        <taxon>Actinomycetota</taxon>
        <taxon>Actinomycetes</taxon>
        <taxon>Mycobacteriales</taxon>
        <taxon>Mycobacteriaceae</taxon>
        <taxon>Mycobacterium</taxon>
    </lineage>
</organism>
<accession>A0A1S1MD09</accession>
<evidence type="ECO:0000313" key="4">
    <source>
        <dbReference type="Proteomes" id="UP000238296"/>
    </source>
</evidence>
<evidence type="ECO:0000313" key="1">
    <source>
        <dbReference type="EMBL" id="OHU82914.1"/>
    </source>
</evidence>